<sequence length="91" mass="10188">MPPTPASANSFYCYVISLIKAVSSSYYLDVSETPLNFSFKNSNFSFCLSKVSLYNFNPSICSFVNSYYPFIPSSINFCTFPNSVSKLDIPD</sequence>
<reference evidence="1" key="1">
    <citation type="journal article" date="2021" name="Proc. Natl. Acad. Sci. U.S.A.">
        <title>A Catalog of Tens of Thousands of Viruses from Human Metagenomes Reveals Hidden Associations with Chronic Diseases.</title>
        <authorList>
            <person name="Tisza M.J."/>
            <person name="Buck C.B."/>
        </authorList>
    </citation>
    <scope>NUCLEOTIDE SEQUENCE</scope>
    <source>
        <strain evidence="1">CtxMM9</strain>
    </source>
</reference>
<protein>
    <submittedName>
        <fullName evidence="1">Uncharacterized protein</fullName>
    </submittedName>
</protein>
<organism evidence="1">
    <name type="scientific">Siphoviridae sp. ctxMM9</name>
    <dbReference type="NCBI Taxonomy" id="2827973"/>
    <lineage>
        <taxon>Viruses</taxon>
        <taxon>Duplodnaviria</taxon>
        <taxon>Heunggongvirae</taxon>
        <taxon>Uroviricota</taxon>
        <taxon>Caudoviricetes</taxon>
    </lineage>
</organism>
<name>A0A8S5T6R4_9CAUD</name>
<proteinExistence type="predicted"/>
<dbReference type="EMBL" id="BK032759">
    <property type="protein sequence ID" value="DAF58934.1"/>
    <property type="molecule type" value="Genomic_DNA"/>
</dbReference>
<evidence type="ECO:0000313" key="1">
    <source>
        <dbReference type="EMBL" id="DAF58934.1"/>
    </source>
</evidence>
<accession>A0A8S5T6R4</accession>